<feature type="region of interest" description="Disordered" evidence="4">
    <location>
        <begin position="257"/>
        <end position="277"/>
    </location>
</feature>
<dbReference type="Pfam" id="PF00445">
    <property type="entry name" value="Ribonuclease_T2"/>
    <property type="match status" value="1"/>
</dbReference>
<evidence type="ECO:0000259" key="5">
    <source>
        <dbReference type="PROSITE" id="PS50192"/>
    </source>
</evidence>
<reference evidence="6" key="1">
    <citation type="submission" date="2023-02" db="EMBL/GenBank/DDBJ databases">
        <title>Genome of toxic invasive species Heracleum sosnowskyi carries increased number of genes despite the absence of recent whole-genome duplications.</title>
        <authorList>
            <person name="Schelkunov M."/>
            <person name="Shtratnikova V."/>
            <person name="Makarenko M."/>
            <person name="Klepikova A."/>
            <person name="Omelchenko D."/>
            <person name="Novikova G."/>
            <person name="Obukhova E."/>
            <person name="Bogdanov V."/>
            <person name="Penin A."/>
            <person name="Logacheva M."/>
        </authorList>
    </citation>
    <scope>NUCLEOTIDE SEQUENCE</scope>
    <source>
        <strain evidence="6">Hsosn_3</strain>
        <tissue evidence="6">Leaf</tissue>
    </source>
</reference>
<feature type="domain" description="T-SNARE coiled-coil homology" evidence="5">
    <location>
        <begin position="25"/>
        <end position="76"/>
    </location>
</feature>
<dbReference type="InterPro" id="IPR001568">
    <property type="entry name" value="RNase_T2-like"/>
</dbReference>
<dbReference type="Proteomes" id="UP001237642">
    <property type="component" value="Unassembled WGS sequence"/>
</dbReference>
<dbReference type="GO" id="GO:0033897">
    <property type="term" value="F:ribonuclease T2 activity"/>
    <property type="evidence" value="ECO:0007669"/>
    <property type="project" value="InterPro"/>
</dbReference>
<keyword evidence="2" id="KW-0813">Transport</keyword>
<dbReference type="SUPFAM" id="SSF55895">
    <property type="entry name" value="Ribonuclease Rh-like"/>
    <property type="match status" value="1"/>
</dbReference>
<proteinExistence type="inferred from homology"/>
<evidence type="ECO:0000313" key="7">
    <source>
        <dbReference type="Proteomes" id="UP001237642"/>
    </source>
</evidence>
<dbReference type="GO" id="GO:0006887">
    <property type="term" value="P:exocytosis"/>
    <property type="evidence" value="ECO:0007669"/>
    <property type="project" value="TreeGrafter"/>
</dbReference>
<evidence type="ECO:0000256" key="1">
    <source>
        <dbReference type="ARBA" id="ARBA00007469"/>
    </source>
</evidence>
<dbReference type="PANTHER" id="PTHR19957:SF80">
    <property type="entry name" value="SYNTAXIN-121"/>
    <property type="match status" value="1"/>
</dbReference>
<dbReference type="Gene3D" id="1.20.58.70">
    <property type="match status" value="1"/>
</dbReference>
<reference evidence="6" key="2">
    <citation type="submission" date="2023-05" db="EMBL/GenBank/DDBJ databases">
        <authorList>
            <person name="Schelkunov M.I."/>
        </authorList>
    </citation>
    <scope>NUCLEOTIDE SEQUENCE</scope>
    <source>
        <strain evidence="6">Hsosn_3</strain>
        <tissue evidence="6">Leaf</tissue>
    </source>
</reference>
<dbReference type="GO" id="GO:0005484">
    <property type="term" value="F:SNAP receptor activity"/>
    <property type="evidence" value="ECO:0007669"/>
    <property type="project" value="TreeGrafter"/>
</dbReference>
<evidence type="ECO:0000256" key="2">
    <source>
        <dbReference type="ARBA" id="ARBA00022927"/>
    </source>
</evidence>
<dbReference type="GO" id="GO:0012505">
    <property type="term" value="C:endomembrane system"/>
    <property type="evidence" value="ECO:0007669"/>
    <property type="project" value="TreeGrafter"/>
</dbReference>
<evidence type="ECO:0000256" key="4">
    <source>
        <dbReference type="SAM" id="MobiDB-lite"/>
    </source>
</evidence>
<comment type="caution">
    <text evidence="6">The sequence shown here is derived from an EMBL/GenBank/DDBJ whole genome shotgun (WGS) entry which is preliminary data.</text>
</comment>
<dbReference type="GO" id="GO:0003723">
    <property type="term" value="F:RNA binding"/>
    <property type="evidence" value="ECO:0007669"/>
    <property type="project" value="InterPro"/>
</dbReference>
<organism evidence="6 7">
    <name type="scientific">Heracleum sosnowskyi</name>
    <dbReference type="NCBI Taxonomy" id="360622"/>
    <lineage>
        <taxon>Eukaryota</taxon>
        <taxon>Viridiplantae</taxon>
        <taxon>Streptophyta</taxon>
        <taxon>Embryophyta</taxon>
        <taxon>Tracheophyta</taxon>
        <taxon>Spermatophyta</taxon>
        <taxon>Magnoliopsida</taxon>
        <taxon>eudicotyledons</taxon>
        <taxon>Gunneridae</taxon>
        <taxon>Pentapetalae</taxon>
        <taxon>asterids</taxon>
        <taxon>campanulids</taxon>
        <taxon>Apiales</taxon>
        <taxon>Apiaceae</taxon>
        <taxon>Apioideae</taxon>
        <taxon>apioid superclade</taxon>
        <taxon>Tordylieae</taxon>
        <taxon>Tordyliinae</taxon>
        <taxon>Heracleum</taxon>
    </lineage>
</organism>
<dbReference type="AlphaFoldDB" id="A0AAD8I4U4"/>
<dbReference type="GO" id="GO:0006886">
    <property type="term" value="P:intracellular protein transport"/>
    <property type="evidence" value="ECO:0007669"/>
    <property type="project" value="TreeGrafter"/>
</dbReference>
<dbReference type="SUPFAM" id="SSF89009">
    <property type="entry name" value="GAT-like domain"/>
    <property type="match status" value="1"/>
</dbReference>
<dbReference type="GO" id="GO:0006906">
    <property type="term" value="P:vesicle fusion"/>
    <property type="evidence" value="ECO:0007669"/>
    <property type="project" value="TreeGrafter"/>
</dbReference>
<accession>A0AAD8I4U4</accession>
<keyword evidence="2" id="KW-0653">Protein transport</keyword>
<dbReference type="PROSITE" id="PS50192">
    <property type="entry name" value="T_SNARE"/>
    <property type="match status" value="1"/>
</dbReference>
<dbReference type="PANTHER" id="PTHR19957">
    <property type="entry name" value="SYNTAXIN"/>
    <property type="match status" value="1"/>
</dbReference>
<evidence type="ECO:0000313" key="6">
    <source>
        <dbReference type="EMBL" id="KAK1379192.1"/>
    </source>
</evidence>
<dbReference type="GO" id="GO:0031201">
    <property type="term" value="C:SNARE complex"/>
    <property type="evidence" value="ECO:0007669"/>
    <property type="project" value="TreeGrafter"/>
</dbReference>
<dbReference type="GO" id="GO:0000149">
    <property type="term" value="F:SNARE binding"/>
    <property type="evidence" value="ECO:0007669"/>
    <property type="project" value="TreeGrafter"/>
</dbReference>
<sequence length="334" mass="38631">MFNRHHTLDIESDSSARQRTCDGYNSEIQERHDAVQAIEKNLMALYQDFLDMSVLVEAQGKQLDNIESHVERASSDESVLCQGLALNDDLQRLLAKHEELWDGNSDAGAVGAPLIDTGDANDAGYMFLWELRLSCCFSHKDKKLQIYNMTIHGIWPGHIVDGELLEQLAKDYPDIRAKMDTHWISTDHTLDKKDLWLHEICKHGTMDYSYWITAIEVATPFFHDDGRCKLMDVMKEEGYTEGKFSCEKFEDDMSRRGNDLSDSFNHTEESTMEQHEPKGNDLLLLDSFKNNEESVMEHHEPKGNDLLDSFKDKIGKLFKIFKFWNHWYTPLPHP</sequence>
<dbReference type="GO" id="GO:0048278">
    <property type="term" value="P:vesicle docking"/>
    <property type="evidence" value="ECO:0007669"/>
    <property type="project" value="TreeGrafter"/>
</dbReference>
<dbReference type="SMART" id="SM00397">
    <property type="entry name" value="t_SNARE"/>
    <property type="match status" value="1"/>
</dbReference>
<comment type="similarity">
    <text evidence="1 3">Belongs to the RNase T2 family.</text>
</comment>
<evidence type="ECO:0000256" key="3">
    <source>
        <dbReference type="RuleBase" id="RU004328"/>
    </source>
</evidence>
<dbReference type="InterPro" id="IPR045242">
    <property type="entry name" value="Syntaxin"/>
</dbReference>
<name>A0AAD8I4U4_9APIA</name>
<dbReference type="SUPFAM" id="SSF58038">
    <property type="entry name" value="SNARE fusion complex"/>
    <property type="match status" value="1"/>
</dbReference>
<dbReference type="Gene3D" id="3.90.730.10">
    <property type="entry name" value="Ribonuclease T2-like"/>
    <property type="match status" value="1"/>
</dbReference>
<dbReference type="CDD" id="cd15848">
    <property type="entry name" value="SNARE_syntaxin1-like"/>
    <property type="match status" value="1"/>
</dbReference>
<gene>
    <name evidence="6" type="ORF">POM88_025936</name>
</gene>
<dbReference type="GO" id="GO:0005886">
    <property type="term" value="C:plasma membrane"/>
    <property type="evidence" value="ECO:0007669"/>
    <property type="project" value="TreeGrafter"/>
</dbReference>
<protein>
    <recommendedName>
        <fullName evidence="5">t-SNARE coiled-coil homology domain-containing protein</fullName>
    </recommendedName>
</protein>
<dbReference type="InterPro" id="IPR036430">
    <property type="entry name" value="RNase_T2-like_sf"/>
</dbReference>
<dbReference type="InterPro" id="IPR000727">
    <property type="entry name" value="T_SNARE_dom"/>
</dbReference>
<keyword evidence="7" id="KW-1185">Reference proteome</keyword>
<dbReference type="EMBL" id="JAUIZM010000006">
    <property type="protein sequence ID" value="KAK1379192.1"/>
    <property type="molecule type" value="Genomic_DNA"/>
</dbReference>